<dbReference type="InterPro" id="IPR013087">
    <property type="entry name" value="Znf_C2H2_type"/>
</dbReference>
<proteinExistence type="predicted"/>
<feature type="region of interest" description="Disordered" evidence="2">
    <location>
        <begin position="1"/>
        <end position="57"/>
    </location>
</feature>
<dbReference type="OrthoDB" id="2782214at2759"/>
<gene>
    <name evidence="4" type="ORF">PYCCODRAFT_385776</name>
</gene>
<dbReference type="GO" id="GO:0008270">
    <property type="term" value="F:zinc ion binding"/>
    <property type="evidence" value="ECO:0007669"/>
    <property type="project" value="UniProtKB-KW"/>
</dbReference>
<protein>
    <recommendedName>
        <fullName evidence="3">C2H2-type domain-containing protein</fullName>
    </recommendedName>
</protein>
<dbReference type="AlphaFoldDB" id="A0A1Y2J3V9"/>
<evidence type="ECO:0000313" key="4">
    <source>
        <dbReference type="EMBL" id="OSD08100.1"/>
    </source>
</evidence>
<keyword evidence="1" id="KW-0863">Zinc-finger</keyword>
<feature type="domain" description="C2H2-type" evidence="3">
    <location>
        <begin position="277"/>
        <end position="305"/>
    </location>
</feature>
<feature type="compositionally biased region" description="Polar residues" evidence="2">
    <location>
        <begin position="24"/>
        <end position="39"/>
    </location>
</feature>
<evidence type="ECO:0000256" key="2">
    <source>
        <dbReference type="SAM" id="MobiDB-lite"/>
    </source>
</evidence>
<sequence>MGYPLDQHTSHEYKSMLGNGSGRRLSSTAHYDSSDLTYESSRRPHQPLPETPFLQRPHIDGGSYVTSVAAQGAYHCSSYQAFMHSTSASSPDPQAPVVGGNGWHSHGPSPPTLRRSTGSQSPYSDTSATSYNGSYTREGQYHTQPAYGQYAPAAYQESPHHNNSTFTGAITPSFPGASEYSAVAHSAPLGHQNHSMYPTRPRAPSAPRCEWGSCRAILEDQSPAGIARHLKQYHNVQVTDNRTRDQCLWGARRCGKDMYPSSYGKHIAECHLRNMVRQCPHCGADFARADTLSRHIKSFCPNSSG</sequence>
<keyword evidence="5" id="KW-1185">Reference proteome</keyword>
<dbReference type="EMBL" id="KZ084087">
    <property type="protein sequence ID" value="OSD08100.1"/>
    <property type="molecule type" value="Genomic_DNA"/>
</dbReference>
<feature type="compositionally biased region" description="Polar residues" evidence="2">
    <location>
        <begin position="114"/>
        <end position="139"/>
    </location>
</feature>
<organism evidence="4 5">
    <name type="scientific">Trametes coccinea (strain BRFM310)</name>
    <name type="common">Pycnoporus coccineus</name>
    <dbReference type="NCBI Taxonomy" id="1353009"/>
    <lineage>
        <taxon>Eukaryota</taxon>
        <taxon>Fungi</taxon>
        <taxon>Dikarya</taxon>
        <taxon>Basidiomycota</taxon>
        <taxon>Agaricomycotina</taxon>
        <taxon>Agaricomycetes</taxon>
        <taxon>Polyporales</taxon>
        <taxon>Polyporaceae</taxon>
        <taxon>Trametes</taxon>
    </lineage>
</organism>
<name>A0A1Y2J3V9_TRAC3</name>
<dbReference type="PROSITE" id="PS50157">
    <property type="entry name" value="ZINC_FINGER_C2H2_2"/>
    <property type="match status" value="1"/>
</dbReference>
<evidence type="ECO:0000256" key="1">
    <source>
        <dbReference type="PROSITE-ProRule" id="PRU00042"/>
    </source>
</evidence>
<evidence type="ECO:0000313" key="5">
    <source>
        <dbReference type="Proteomes" id="UP000193067"/>
    </source>
</evidence>
<accession>A0A1Y2J3V9</accession>
<keyword evidence="1" id="KW-0479">Metal-binding</keyword>
<dbReference type="STRING" id="1353009.A0A1Y2J3V9"/>
<dbReference type="Proteomes" id="UP000193067">
    <property type="component" value="Unassembled WGS sequence"/>
</dbReference>
<dbReference type="Gene3D" id="3.30.160.60">
    <property type="entry name" value="Classic Zinc Finger"/>
    <property type="match status" value="1"/>
</dbReference>
<evidence type="ECO:0000259" key="3">
    <source>
        <dbReference type="PROSITE" id="PS50157"/>
    </source>
</evidence>
<keyword evidence="1" id="KW-0862">Zinc</keyword>
<feature type="region of interest" description="Disordered" evidence="2">
    <location>
        <begin position="85"/>
        <end position="139"/>
    </location>
</feature>
<reference evidence="4 5" key="1">
    <citation type="journal article" date="2015" name="Biotechnol. Biofuels">
        <title>Enhanced degradation of softwood versus hardwood by the white-rot fungus Pycnoporus coccineus.</title>
        <authorList>
            <person name="Couturier M."/>
            <person name="Navarro D."/>
            <person name="Chevret D."/>
            <person name="Henrissat B."/>
            <person name="Piumi F."/>
            <person name="Ruiz-Duenas F.J."/>
            <person name="Martinez A.T."/>
            <person name="Grigoriev I.V."/>
            <person name="Riley R."/>
            <person name="Lipzen A."/>
            <person name="Berrin J.G."/>
            <person name="Master E.R."/>
            <person name="Rosso M.N."/>
        </authorList>
    </citation>
    <scope>NUCLEOTIDE SEQUENCE [LARGE SCALE GENOMIC DNA]</scope>
    <source>
        <strain evidence="4 5">BRFM310</strain>
    </source>
</reference>